<evidence type="ECO:0000313" key="2">
    <source>
        <dbReference type="EMBL" id="AIJ47402.1"/>
    </source>
</evidence>
<dbReference type="SMART" id="SM00849">
    <property type="entry name" value="Lactamase_B"/>
    <property type="match status" value="1"/>
</dbReference>
<dbReference type="GeneID" id="98403305"/>
<dbReference type="KEGG" id="ctes:O987_16440"/>
<dbReference type="Pfam" id="PF00753">
    <property type="entry name" value="Lactamase_B"/>
    <property type="match status" value="1"/>
</dbReference>
<keyword evidence="2" id="KW-0378">Hydrolase</keyword>
<dbReference type="RefSeq" id="WP_172671677.1">
    <property type="nucleotide sequence ID" value="NZ_CP006704.1"/>
</dbReference>
<dbReference type="HOGENOM" id="CLU_048478_0_1_4"/>
<protein>
    <submittedName>
        <fullName evidence="2">Zn-dependent hydrolase</fullName>
    </submittedName>
</protein>
<feature type="domain" description="Metallo-beta-lactamase" evidence="1">
    <location>
        <begin position="41"/>
        <end position="260"/>
    </location>
</feature>
<dbReference type="EMBL" id="CP006704">
    <property type="protein sequence ID" value="AIJ47402.1"/>
    <property type="molecule type" value="Genomic_DNA"/>
</dbReference>
<dbReference type="GO" id="GO:0016787">
    <property type="term" value="F:hydrolase activity"/>
    <property type="evidence" value="ECO:0007669"/>
    <property type="project" value="UniProtKB-KW"/>
</dbReference>
<evidence type="ECO:0000313" key="3">
    <source>
        <dbReference type="Proteomes" id="UP000028782"/>
    </source>
</evidence>
<dbReference type="AlphaFoldDB" id="A0A076PVP6"/>
<organism evidence="2 3">
    <name type="scientific">Comamonas testosteroni TK102</name>
    <dbReference type="NCBI Taxonomy" id="1392005"/>
    <lineage>
        <taxon>Bacteria</taxon>
        <taxon>Pseudomonadati</taxon>
        <taxon>Pseudomonadota</taxon>
        <taxon>Betaproteobacteria</taxon>
        <taxon>Burkholderiales</taxon>
        <taxon>Comamonadaceae</taxon>
        <taxon>Comamonas</taxon>
    </lineage>
</organism>
<dbReference type="PANTHER" id="PTHR23131">
    <property type="entry name" value="ENDORIBONUCLEASE LACTB2"/>
    <property type="match status" value="1"/>
</dbReference>
<dbReference type="Gene3D" id="3.60.15.10">
    <property type="entry name" value="Ribonuclease Z/Hydroxyacylglutathione hydrolase-like"/>
    <property type="match status" value="1"/>
</dbReference>
<dbReference type="InterPro" id="IPR001279">
    <property type="entry name" value="Metallo-B-lactamas"/>
</dbReference>
<dbReference type="InterPro" id="IPR050662">
    <property type="entry name" value="Sec-metab_biosynth-thioest"/>
</dbReference>
<dbReference type="PANTHER" id="PTHR23131:SF4">
    <property type="entry name" value="METALLO-BETA-LACTAMASE SUPERFAMILY POTEIN"/>
    <property type="match status" value="1"/>
</dbReference>
<proteinExistence type="predicted"/>
<accession>A0A076PVP6</accession>
<reference evidence="2 3" key="1">
    <citation type="journal article" date="2014" name="Genome Announc.">
        <title>Complete Genome Sequence of Polychlorinated Biphenyl Degrader Comamonas testosteroni TK102 (NBRC 109938).</title>
        <authorList>
            <person name="Fukuda K."/>
            <person name="Hosoyama A."/>
            <person name="Tsuchikane K."/>
            <person name="Ohji S."/>
            <person name="Yamazoe A."/>
            <person name="Fujita N."/>
            <person name="Shintani M."/>
            <person name="Kimbara K."/>
        </authorList>
    </citation>
    <scope>NUCLEOTIDE SEQUENCE [LARGE SCALE GENOMIC DNA]</scope>
    <source>
        <strain evidence="2">TK102</strain>
    </source>
</reference>
<dbReference type="SUPFAM" id="SSF56281">
    <property type="entry name" value="Metallo-hydrolase/oxidoreductase"/>
    <property type="match status" value="1"/>
</dbReference>
<name>A0A076PVP6_COMTE</name>
<sequence>MTHAAPALSYPFSDLPLPGQATEIKPGVLWLRMPLPFSLDHINLWALSDGPGWAVVDTGIRSVDVRNAWLALLAPQGPLAGRPISRVIATHMHPDHVGMAGWLTRRFECALWMTRDEYLSCRVMLADTGREAPVDGVRFYRRAGWSDTEVDEYRTRFGDFGKMIHPLPDSFVRLTDGQMLRIGDQEWEVIVGTGHSPEHACFYSRELDLLISGDQVLPRISSNTSVYATEPHANPLQGWLDSIDRLMQRVPGSALILPAHNEPFHGLHLRLEQLRASTVRGTDRVRQQLAQPLRVIDLVRALYRSSIVAEQMHLNLSTGETLAHLNYLDQRAEIVSAEDEDGAMRYRLA</sequence>
<dbReference type="InterPro" id="IPR036866">
    <property type="entry name" value="RibonucZ/Hydroxyglut_hydro"/>
</dbReference>
<dbReference type="Proteomes" id="UP000028782">
    <property type="component" value="Chromosome"/>
</dbReference>
<evidence type="ECO:0000259" key="1">
    <source>
        <dbReference type="SMART" id="SM00849"/>
    </source>
</evidence>
<gene>
    <name evidence="2" type="ORF">O987_16440</name>
</gene>